<dbReference type="RefSeq" id="WP_066783776.1">
    <property type="nucleotide sequence ID" value="NZ_LWQS01000037.1"/>
</dbReference>
<evidence type="ECO:0000313" key="2">
    <source>
        <dbReference type="Proteomes" id="UP000078287"/>
    </source>
</evidence>
<comment type="caution">
    <text evidence="1">The sequence shown here is derived from an EMBL/GenBank/DDBJ whole genome shotgun (WGS) entry which is preliminary data.</text>
</comment>
<dbReference type="Proteomes" id="UP000078287">
    <property type="component" value="Unassembled WGS sequence"/>
</dbReference>
<dbReference type="OrthoDB" id="154617at2"/>
<reference evidence="1 2" key="1">
    <citation type="submission" date="2016-04" db="EMBL/GenBank/DDBJ databases">
        <title>Chloroflexus islandicus sp. nov., a thermophilic filamentous anoxygenic phototrophic bacterium from geyser Strokkur (Iceland).</title>
        <authorList>
            <person name="Gaisin V.A."/>
            <person name="Kalashnikov A.M."/>
            <person name="Sukhacheva M.V."/>
            <person name="Grouzdev D.S."/>
            <person name="Ivanov T.M."/>
            <person name="Kuznetsov B."/>
            <person name="Gorlenko V.M."/>
        </authorList>
    </citation>
    <scope>NUCLEOTIDE SEQUENCE [LARGE SCALE GENOMIC DNA]</scope>
    <source>
        <strain evidence="2">isl-2</strain>
    </source>
</reference>
<keyword evidence="2" id="KW-1185">Reference proteome</keyword>
<organism evidence="1 2">
    <name type="scientific">Chloroflexus islandicus</name>
    <dbReference type="NCBI Taxonomy" id="1707952"/>
    <lineage>
        <taxon>Bacteria</taxon>
        <taxon>Bacillati</taxon>
        <taxon>Chloroflexota</taxon>
        <taxon>Chloroflexia</taxon>
        <taxon>Chloroflexales</taxon>
        <taxon>Chloroflexineae</taxon>
        <taxon>Chloroflexaceae</taxon>
        <taxon>Chloroflexus</taxon>
    </lineage>
</organism>
<accession>A0A178MFB1</accession>
<evidence type="ECO:0008006" key="3">
    <source>
        <dbReference type="Google" id="ProtNLM"/>
    </source>
</evidence>
<gene>
    <name evidence="1" type="ORF">A6A03_10205</name>
</gene>
<dbReference type="EMBL" id="LWQS01000037">
    <property type="protein sequence ID" value="OAN47441.1"/>
    <property type="molecule type" value="Genomic_DNA"/>
</dbReference>
<proteinExistence type="predicted"/>
<evidence type="ECO:0000313" key="1">
    <source>
        <dbReference type="EMBL" id="OAN47441.1"/>
    </source>
</evidence>
<dbReference type="STRING" id="1707952.A6A03_10205"/>
<sequence length="264" mass="28035">MSLAFQISHAELLLLLGLLELPRPFALGQGTLPARPALEGALSAAAGSLVARNLLVLPASPESPPTPHAALADMLRTVALADSLLIVASGPPTQLGHISRAGNRFVLHSSPAPDVHRFEALTGADQVTGTMLGMLAPANLREPERQTPLLLNGETLLTAFNALQHNDEHMAVWVLEQQGHPTTLARSFVTAIGPQPARYALAAIRHMRQPQPEARGALLIAGRNGGWWAVPASDRDDRLALWPVGGDSLRQRIGELGAWICEAA</sequence>
<name>A0A178MFB1_9CHLR</name>
<dbReference type="AlphaFoldDB" id="A0A178MFB1"/>
<protein>
    <recommendedName>
        <fullName evidence="3">ESX secretion-associated protein EspG</fullName>
    </recommendedName>
</protein>